<dbReference type="PANTHER" id="PTHR34218:SF4">
    <property type="entry name" value="ACYL-HOMOSERINE LACTONE ACYLASE QUIP"/>
    <property type="match status" value="1"/>
</dbReference>
<dbReference type="Proteomes" id="UP000451233">
    <property type="component" value="Unassembled WGS sequence"/>
</dbReference>
<dbReference type="AlphaFoldDB" id="A0A7K1XVV5"/>
<reference evidence="6 7" key="1">
    <citation type="submission" date="2019-11" db="EMBL/GenBank/DDBJ databases">
        <title>Pedobacter sp. HMF7056 Genome sequencing and assembly.</title>
        <authorList>
            <person name="Kang H."/>
            <person name="Kim H."/>
            <person name="Joh K."/>
        </authorList>
    </citation>
    <scope>NUCLEOTIDE SEQUENCE [LARGE SCALE GENOMIC DNA]</scope>
    <source>
        <strain evidence="6 7">HMF7056</strain>
    </source>
</reference>
<comment type="similarity">
    <text evidence="1">Belongs to the peptidase S45 family.</text>
</comment>
<gene>
    <name evidence="6" type="ORF">GS398_07415</name>
</gene>
<dbReference type="InterPro" id="IPR043146">
    <property type="entry name" value="Penicillin_amidase_N_B-knob"/>
</dbReference>
<keyword evidence="3" id="KW-0865">Zymogen</keyword>
<protein>
    <submittedName>
        <fullName evidence="6">Penicillin acylase family protein</fullName>
    </submittedName>
</protein>
<dbReference type="InterPro" id="IPR002692">
    <property type="entry name" value="S45"/>
</dbReference>
<evidence type="ECO:0000256" key="1">
    <source>
        <dbReference type="ARBA" id="ARBA00006586"/>
    </source>
</evidence>
<proteinExistence type="inferred from homology"/>
<feature type="binding site" evidence="5">
    <location>
        <position position="352"/>
    </location>
    <ligand>
        <name>Ca(2+)</name>
        <dbReference type="ChEBI" id="CHEBI:29108"/>
    </ligand>
</feature>
<accession>A0A7K1XVV5</accession>
<keyword evidence="2" id="KW-0378">Hydrolase</keyword>
<dbReference type="PANTHER" id="PTHR34218">
    <property type="entry name" value="PEPTIDASE S45 PENICILLIN AMIDASE"/>
    <property type="match status" value="1"/>
</dbReference>
<sequence>MKVFLAVLFTVLGLSLVLLLNMKLGQAPPLGKFLDPFHGFWANAESASPGDKETGLDVPGLTGKVTVVFDDKMIPHIFAGNDHDVYFAQGYITAKDRLWQMDFQTRFASGRLSEVVGNKAVELDRFQRRMGMTYGAEQMIKEVAKYPRLKAVMEAYRDGINAYIHSLKPGDYPIEFKILDYKPEDWQVLNTGLLLKLMSATLAGGSNEFYMSNILAKFGPDITRDLFPDYPGLEDPIIPKGTPWNFKPVSIPQVPKSYSAIATAGIRTKELEEGIGSNNWAISGKKSASGYPILANDPHLDLTLPAIWYQLQLSAPGLNVYGVSIPGSPCVVIGYNKDVAWGVTNVGSDVLDWYQVNFRDTKKDAYFYDNAWKPTRRRIEHIAIRGGKQLDDTVIYTHQGPVVYLDNQKPAFAKAANIPSGHALRWIAHEPSADIWAFYLLNRAKNYDDYRKAITWFAAPAQNFAFASATNDIAITPNGRFPLKWREQGKFLMDGSKPENDWQGWIPTEQNPTVKNPPRGFISSANQSPADQSYPYYLSWEFHSYDRARRINSRLAVMEHATVDSIRALQNDTYSILAENILPVLLKSLEPGRLSGEAKAAYSIMAGWNKQYDAGEKGASIFELWHNTLARMTWDEFLDAEHPMRFPPRERLVRMLRDEPLSPWFDDKNTPAKETSRKIIRKSFAFTIDSLARKLGPIGDKWEWGRVKGSHVPHLAAIPGFGSATLFAGGGKNIVNALSESNGPSWRMIVALGKPNKGYGVFPGGESGNPGSFYYDNMIETWAGGKLNELLFLQSPTETNKRIIKRILLTNH</sequence>
<dbReference type="Gene3D" id="1.10.439.10">
    <property type="entry name" value="Penicillin Amidohydrolase, domain 1"/>
    <property type="match status" value="1"/>
</dbReference>
<feature type="active site" description="Nucleophile" evidence="4">
    <location>
        <position position="277"/>
    </location>
</feature>
<feature type="binding site" evidence="5">
    <location>
        <position position="208"/>
    </location>
    <ligand>
        <name>Ca(2+)</name>
        <dbReference type="ChEBI" id="CHEBI:29108"/>
    </ligand>
</feature>
<feature type="binding site" evidence="5">
    <location>
        <position position="349"/>
    </location>
    <ligand>
        <name>Ca(2+)</name>
        <dbReference type="ChEBI" id="CHEBI:29108"/>
    </ligand>
</feature>
<dbReference type="CDD" id="cd03747">
    <property type="entry name" value="Ntn_PGA_like"/>
    <property type="match status" value="1"/>
</dbReference>
<evidence type="ECO:0000313" key="6">
    <source>
        <dbReference type="EMBL" id="MXV15123.1"/>
    </source>
</evidence>
<evidence type="ECO:0000256" key="5">
    <source>
        <dbReference type="PIRSR" id="PIRSR001227-2"/>
    </source>
</evidence>
<evidence type="ECO:0000256" key="4">
    <source>
        <dbReference type="PIRSR" id="PIRSR001227-1"/>
    </source>
</evidence>
<organism evidence="6 7">
    <name type="scientific">Hufsiella ginkgonis</name>
    <dbReference type="NCBI Taxonomy" id="2695274"/>
    <lineage>
        <taxon>Bacteria</taxon>
        <taxon>Pseudomonadati</taxon>
        <taxon>Bacteroidota</taxon>
        <taxon>Sphingobacteriia</taxon>
        <taxon>Sphingobacteriales</taxon>
        <taxon>Sphingobacteriaceae</taxon>
        <taxon>Hufsiella</taxon>
    </lineage>
</organism>
<comment type="caution">
    <text evidence="6">The sequence shown here is derived from an EMBL/GenBank/DDBJ whole genome shotgun (WGS) entry which is preliminary data.</text>
</comment>
<comment type="cofactor">
    <cofactor evidence="5">
        <name>Ca(2+)</name>
        <dbReference type="ChEBI" id="CHEBI:29108"/>
    </cofactor>
    <text evidence="5">Binds 1 Ca(2+) ion per dimer.</text>
</comment>
<keyword evidence="5" id="KW-0479">Metal-binding</keyword>
<dbReference type="Gene3D" id="2.30.120.10">
    <property type="match status" value="1"/>
</dbReference>
<evidence type="ECO:0000256" key="2">
    <source>
        <dbReference type="ARBA" id="ARBA00022801"/>
    </source>
</evidence>
<dbReference type="SUPFAM" id="SSF56235">
    <property type="entry name" value="N-terminal nucleophile aminohydrolases (Ntn hydrolases)"/>
    <property type="match status" value="1"/>
</dbReference>
<dbReference type="EMBL" id="WVHS01000002">
    <property type="protein sequence ID" value="MXV15123.1"/>
    <property type="molecule type" value="Genomic_DNA"/>
</dbReference>
<evidence type="ECO:0000256" key="3">
    <source>
        <dbReference type="ARBA" id="ARBA00023145"/>
    </source>
</evidence>
<dbReference type="RefSeq" id="WP_160906139.1">
    <property type="nucleotide sequence ID" value="NZ_WVHS01000002.1"/>
</dbReference>
<dbReference type="InterPro" id="IPR029055">
    <property type="entry name" value="Ntn_hydrolases_N"/>
</dbReference>
<dbReference type="Pfam" id="PF01804">
    <property type="entry name" value="Penicil_amidase"/>
    <property type="match status" value="1"/>
</dbReference>
<dbReference type="InterPro" id="IPR043147">
    <property type="entry name" value="Penicillin_amidase_A-knob"/>
</dbReference>
<dbReference type="PIRSF" id="PIRSF001227">
    <property type="entry name" value="Pen_acylase"/>
    <property type="match status" value="1"/>
</dbReference>
<dbReference type="GO" id="GO:0017000">
    <property type="term" value="P:antibiotic biosynthetic process"/>
    <property type="evidence" value="ECO:0007669"/>
    <property type="project" value="InterPro"/>
</dbReference>
<dbReference type="InterPro" id="IPR023343">
    <property type="entry name" value="Penicillin_amidase_dom1"/>
</dbReference>
<dbReference type="Gene3D" id="3.60.20.10">
    <property type="entry name" value="Glutamine Phosphoribosylpyrophosphate, subunit 1, domain 1"/>
    <property type="match status" value="1"/>
</dbReference>
<dbReference type="Gene3D" id="1.10.1400.10">
    <property type="match status" value="1"/>
</dbReference>
<keyword evidence="5" id="KW-0106">Calcium</keyword>
<dbReference type="GO" id="GO:0016811">
    <property type="term" value="F:hydrolase activity, acting on carbon-nitrogen (but not peptide) bonds, in linear amides"/>
    <property type="evidence" value="ECO:0007669"/>
    <property type="project" value="InterPro"/>
</dbReference>
<keyword evidence="7" id="KW-1185">Reference proteome</keyword>
<dbReference type="GO" id="GO:0046872">
    <property type="term" value="F:metal ion binding"/>
    <property type="evidence" value="ECO:0007669"/>
    <property type="project" value="UniProtKB-KW"/>
</dbReference>
<dbReference type="InterPro" id="IPR014395">
    <property type="entry name" value="Pen/GL7ACA/AHL_acylase"/>
</dbReference>
<name>A0A7K1XVV5_9SPHI</name>
<evidence type="ECO:0000313" key="7">
    <source>
        <dbReference type="Proteomes" id="UP000451233"/>
    </source>
</evidence>